<dbReference type="AlphaFoldDB" id="A0A2W5MIG9"/>
<comment type="similarity">
    <text evidence="6">Belongs to the ABC-4 integral membrane protein family.</text>
</comment>
<dbReference type="PANTHER" id="PTHR30572">
    <property type="entry name" value="MEMBRANE COMPONENT OF TRANSPORTER-RELATED"/>
    <property type="match status" value="1"/>
</dbReference>
<feature type="transmembrane region" description="Helical" evidence="7">
    <location>
        <begin position="371"/>
        <end position="393"/>
    </location>
</feature>
<proteinExistence type="inferred from homology"/>
<dbReference type="GO" id="GO:0005886">
    <property type="term" value="C:plasma membrane"/>
    <property type="evidence" value="ECO:0007669"/>
    <property type="project" value="UniProtKB-SubCell"/>
</dbReference>
<feature type="transmembrane region" description="Helical" evidence="7">
    <location>
        <begin position="687"/>
        <end position="712"/>
    </location>
</feature>
<dbReference type="PANTHER" id="PTHR30572:SF4">
    <property type="entry name" value="ABC TRANSPORTER PERMEASE YTRF"/>
    <property type="match status" value="1"/>
</dbReference>
<evidence type="ECO:0000256" key="2">
    <source>
        <dbReference type="ARBA" id="ARBA00022475"/>
    </source>
</evidence>
<evidence type="ECO:0000256" key="7">
    <source>
        <dbReference type="SAM" id="Phobius"/>
    </source>
</evidence>
<dbReference type="Pfam" id="PF12704">
    <property type="entry name" value="MacB_PCD"/>
    <property type="match status" value="2"/>
</dbReference>
<evidence type="ECO:0000256" key="6">
    <source>
        <dbReference type="ARBA" id="ARBA00038076"/>
    </source>
</evidence>
<name>A0A2W5MIG9_9GAMM</name>
<keyword evidence="5 7" id="KW-0472">Membrane</keyword>
<evidence type="ECO:0000259" key="8">
    <source>
        <dbReference type="Pfam" id="PF02687"/>
    </source>
</evidence>
<feature type="domain" description="MacB-like periplasmic core" evidence="9">
    <location>
        <begin position="24"/>
        <end position="238"/>
    </location>
</feature>
<organism evidence="10 11">
    <name type="scientific">Rhodanobacter denitrificans</name>
    <dbReference type="NCBI Taxonomy" id="666685"/>
    <lineage>
        <taxon>Bacteria</taxon>
        <taxon>Pseudomonadati</taxon>
        <taxon>Pseudomonadota</taxon>
        <taxon>Gammaproteobacteria</taxon>
        <taxon>Lysobacterales</taxon>
        <taxon>Rhodanobacteraceae</taxon>
        <taxon>Rhodanobacter</taxon>
    </lineage>
</organism>
<dbReference type="EMBL" id="QFPO01000010">
    <property type="protein sequence ID" value="PZQ13220.1"/>
    <property type="molecule type" value="Genomic_DNA"/>
</dbReference>
<evidence type="ECO:0000256" key="4">
    <source>
        <dbReference type="ARBA" id="ARBA00022989"/>
    </source>
</evidence>
<feature type="domain" description="ABC3 transporter permease C-terminal" evidence="8">
    <location>
        <begin position="280"/>
        <end position="394"/>
    </location>
</feature>
<evidence type="ECO:0000313" key="11">
    <source>
        <dbReference type="Proteomes" id="UP000249046"/>
    </source>
</evidence>
<dbReference type="InterPro" id="IPR017800">
    <property type="entry name" value="ADOP"/>
</dbReference>
<dbReference type="NCBIfam" id="TIGR03434">
    <property type="entry name" value="ADOP"/>
    <property type="match status" value="1"/>
</dbReference>
<feature type="domain" description="ABC3 transporter permease C-terminal" evidence="8">
    <location>
        <begin position="692"/>
        <end position="804"/>
    </location>
</feature>
<gene>
    <name evidence="10" type="ORF">DI564_11985</name>
</gene>
<keyword evidence="4 7" id="KW-1133">Transmembrane helix</keyword>
<keyword evidence="3 7" id="KW-0812">Transmembrane</keyword>
<feature type="domain" description="MacB-like periplasmic core" evidence="9">
    <location>
        <begin position="427"/>
        <end position="613"/>
    </location>
</feature>
<sequence length="811" mass="84581">MITMPELRFSVRRLLRAPGYALTVVLLLGLALAANGGVFSVLYGLLYKPLPFAGADGLVTVGARFLGIDGGLSVPMIEPIARDSRAVSDLTAFEQAYVSLEDETGARQATLRAARVEPALFGLLGTTPALGRLFVADDAREGAAPVVVLGWDTWQQRYAGAEDAIGKTVRLDGQDRRIVGVLPRGYAFPERATRLWLPLGFTAAQRAPERSGSFGTTYAIARLAADATPQTATEEVTTLARAMPGLAEAFGQGDAFAMEVKPLRSIWVGDSAPALRLMLLAVALVLLVTAANLCNLAIARALARRQELAVQAALGAGAGRQAGQAFVEALLPCAAAAAVGIGLQPVVLGLLRRFELVPDGTPQTIGLDAATLALTIALALLVASAMTLASLWLRRGDLHAAIRSSSTRQTGSRAAQRARQVLIVGQIALTAALLVGVGLLVRSSQRLLAQDVGFDRTNLLYAGLGRPAPAGSDPALTRARLDALLARARGLPGVVAVGAGSQVPFGENMNLSNFAPPGYDGAEDGQPAAYQSYVDDGYFAALGVTLRQGRAFTGEEVRNRLPVAIVDERFVARYLSGSDPIGARFRIGQPPQDGVEQPMRELTIVGVVPTAKQRALDENTDYPTIHQPRAAAAGSGMVVRTTVPPQTLVAPLGALYDEIAPDGARGQIVAMDGRIAESLVERTRLNALLQLLGISALVLACVGLYAVLAYAVRMRQGEFGVRMALGADTGRIVRGVLGQGLALVGAGLLVGGPLAYAATRLIAGQLFGVGPFDPVTLAGVAALLAITGVAACYLPARRAAGTDPVVALRQE</sequence>
<dbReference type="Pfam" id="PF02687">
    <property type="entry name" value="FtsX"/>
    <property type="match status" value="2"/>
</dbReference>
<accession>A0A2W5MIG9</accession>
<dbReference type="InterPro" id="IPR050250">
    <property type="entry name" value="Macrolide_Exporter_MacB"/>
</dbReference>
<dbReference type="Proteomes" id="UP000249046">
    <property type="component" value="Unassembled WGS sequence"/>
</dbReference>
<feature type="transmembrane region" description="Helical" evidence="7">
    <location>
        <begin position="421"/>
        <end position="441"/>
    </location>
</feature>
<feature type="transmembrane region" description="Helical" evidence="7">
    <location>
        <begin position="277"/>
        <end position="298"/>
    </location>
</feature>
<reference evidence="10 11" key="1">
    <citation type="submission" date="2017-08" db="EMBL/GenBank/DDBJ databases">
        <title>Infants hospitalized years apart are colonized by the same room-sourced microbial strains.</title>
        <authorList>
            <person name="Brooks B."/>
            <person name="Olm M.R."/>
            <person name="Firek B.A."/>
            <person name="Baker R."/>
            <person name="Thomas B.C."/>
            <person name="Morowitz M.J."/>
            <person name="Banfield J.F."/>
        </authorList>
    </citation>
    <scope>NUCLEOTIDE SEQUENCE [LARGE SCALE GENOMIC DNA]</scope>
    <source>
        <strain evidence="10">S2_005_003_R2_42</strain>
    </source>
</reference>
<comment type="caution">
    <text evidence="10">The sequence shown here is derived from an EMBL/GenBank/DDBJ whole genome shotgun (WGS) entry which is preliminary data.</text>
</comment>
<dbReference type="InterPro" id="IPR025857">
    <property type="entry name" value="MacB_PCD"/>
</dbReference>
<evidence type="ECO:0008006" key="12">
    <source>
        <dbReference type="Google" id="ProtNLM"/>
    </source>
</evidence>
<comment type="subcellular location">
    <subcellularLocation>
        <location evidence="1">Cell membrane</location>
        <topology evidence="1">Multi-pass membrane protein</topology>
    </subcellularLocation>
</comment>
<keyword evidence="2" id="KW-1003">Cell membrane</keyword>
<protein>
    <recommendedName>
        <fullName evidence="12">Permease</fullName>
    </recommendedName>
</protein>
<dbReference type="GO" id="GO:0022857">
    <property type="term" value="F:transmembrane transporter activity"/>
    <property type="evidence" value="ECO:0007669"/>
    <property type="project" value="TreeGrafter"/>
</dbReference>
<evidence type="ECO:0000256" key="3">
    <source>
        <dbReference type="ARBA" id="ARBA00022692"/>
    </source>
</evidence>
<evidence type="ECO:0000259" key="9">
    <source>
        <dbReference type="Pfam" id="PF12704"/>
    </source>
</evidence>
<evidence type="ECO:0000313" key="10">
    <source>
        <dbReference type="EMBL" id="PZQ13220.1"/>
    </source>
</evidence>
<feature type="transmembrane region" description="Helical" evidence="7">
    <location>
        <begin position="329"/>
        <end position="351"/>
    </location>
</feature>
<dbReference type="InterPro" id="IPR003838">
    <property type="entry name" value="ABC3_permease_C"/>
</dbReference>
<evidence type="ECO:0000256" key="1">
    <source>
        <dbReference type="ARBA" id="ARBA00004651"/>
    </source>
</evidence>
<feature type="transmembrane region" description="Helical" evidence="7">
    <location>
        <begin position="732"/>
        <end position="755"/>
    </location>
</feature>
<feature type="transmembrane region" description="Helical" evidence="7">
    <location>
        <begin position="775"/>
        <end position="794"/>
    </location>
</feature>
<evidence type="ECO:0000256" key="5">
    <source>
        <dbReference type="ARBA" id="ARBA00023136"/>
    </source>
</evidence>